<feature type="region of interest" description="Disordered" evidence="1">
    <location>
        <begin position="154"/>
        <end position="176"/>
    </location>
</feature>
<evidence type="ECO:0000256" key="1">
    <source>
        <dbReference type="SAM" id="MobiDB-lite"/>
    </source>
</evidence>
<reference evidence="3" key="1">
    <citation type="submission" date="2021-01" db="EMBL/GenBank/DDBJ databases">
        <authorList>
            <person name="Corre E."/>
            <person name="Pelletier E."/>
            <person name="Niang G."/>
            <person name="Scheremetjew M."/>
            <person name="Finn R."/>
            <person name="Kale V."/>
            <person name="Holt S."/>
            <person name="Cochrane G."/>
            <person name="Meng A."/>
            <person name="Brown T."/>
            <person name="Cohen L."/>
        </authorList>
    </citation>
    <scope>NUCLEOTIDE SEQUENCE</scope>
    <source>
        <strain evidence="3">CCMP3105</strain>
    </source>
</reference>
<feature type="region of interest" description="Disordered" evidence="1">
    <location>
        <begin position="112"/>
        <end position="134"/>
    </location>
</feature>
<dbReference type="AlphaFoldDB" id="A0A7S4RM62"/>
<feature type="compositionally biased region" description="Low complexity" evidence="1">
    <location>
        <begin position="578"/>
        <end position="593"/>
    </location>
</feature>
<feature type="compositionally biased region" description="Low complexity" evidence="1">
    <location>
        <begin position="670"/>
        <end position="708"/>
    </location>
</feature>
<accession>A0A7S4RM62</accession>
<feature type="domain" description="UBA" evidence="2">
    <location>
        <begin position="64"/>
        <end position="104"/>
    </location>
</feature>
<protein>
    <recommendedName>
        <fullName evidence="2">UBA domain-containing protein</fullName>
    </recommendedName>
</protein>
<feature type="compositionally biased region" description="Basic and acidic residues" evidence="1">
    <location>
        <begin position="112"/>
        <end position="121"/>
    </location>
</feature>
<dbReference type="InterPro" id="IPR009060">
    <property type="entry name" value="UBA-like_sf"/>
</dbReference>
<dbReference type="EMBL" id="HBNR01053657">
    <property type="protein sequence ID" value="CAE4619181.1"/>
    <property type="molecule type" value="Transcribed_RNA"/>
</dbReference>
<feature type="region of interest" description="Disordered" evidence="1">
    <location>
        <begin position="670"/>
        <end position="716"/>
    </location>
</feature>
<evidence type="ECO:0000313" key="3">
    <source>
        <dbReference type="EMBL" id="CAE4619181.1"/>
    </source>
</evidence>
<dbReference type="Pfam" id="PF00627">
    <property type="entry name" value="UBA"/>
    <property type="match status" value="1"/>
</dbReference>
<dbReference type="PROSITE" id="PS50030">
    <property type="entry name" value="UBA"/>
    <property type="match status" value="1"/>
</dbReference>
<evidence type="ECO:0000259" key="2">
    <source>
        <dbReference type="PROSITE" id="PS50030"/>
    </source>
</evidence>
<dbReference type="InterPro" id="IPR015940">
    <property type="entry name" value="UBA"/>
</dbReference>
<feature type="region of interest" description="Disordered" evidence="1">
    <location>
        <begin position="578"/>
        <end position="606"/>
    </location>
</feature>
<dbReference type="SUPFAM" id="SSF46934">
    <property type="entry name" value="UBA-like"/>
    <property type="match status" value="1"/>
</dbReference>
<organism evidence="3">
    <name type="scientific">Alexandrium monilatum</name>
    <dbReference type="NCBI Taxonomy" id="311494"/>
    <lineage>
        <taxon>Eukaryota</taxon>
        <taxon>Sar</taxon>
        <taxon>Alveolata</taxon>
        <taxon>Dinophyceae</taxon>
        <taxon>Gonyaulacales</taxon>
        <taxon>Pyrocystaceae</taxon>
        <taxon>Alexandrium</taxon>
    </lineage>
</organism>
<proteinExistence type="predicted"/>
<feature type="region of interest" description="Disordered" evidence="1">
    <location>
        <begin position="370"/>
        <end position="395"/>
    </location>
</feature>
<name>A0A7S4RM62_9DINO</name>
<dbReference type="Gene3D" id="1.10.8.10">
    <property type="entry name" value="DNA helicase RuvA subunit, C-terminal domain"/>
    <property type="match status" value="1"/>
</dbReference>
<dbReference type="SMART" id="SM00165">
    <property type="entry name" value="UBA"/>
    <property type="match status" value="1"/>
</dbReference>
<sequence>MDCCRGHCTGRAAQLLSSVQDRTRRAAEEGARRLSQIKAHAQDFVMPPAATYIGLSEAGRPACNATEEHVLRLCALGFSQPAARHALQRCGGDLQAAAAWLLDSANADERLAAEEQAREELSPTATSPQHQSSAPFIAPSALRPAGSEFAALAGLGAEGPGAGPQPADSASKEQGEEALRARLHELLPGAGSDVEECLSALSREELREALACMEAEAEAAAAQSQGPTAAQGTAPGSAALQPLDGEEFFIRLEPDGPRPPGLVLQPQTLVVTDVVPDSLVSAWNVANPMCMVRPGDTVCEVNGFTDRGRITSHLCLQPAGPRQDLMVGLRRPRAPTALAAFRGSCAPAAGGEFLLPQALRSQRQRLVAGGPPLRQWVPPVARSRRESRHGQSLQALDENMVHFSCPSAGQLSERLKDELPYGKTGASGTEDAHAAAPAIASAAAAAEVEDAHAAAPATFSAAAAAEAEDACAATPVTASAAAAAGEEEAETSAERDCCLRAEEAEPAAEEALAESCLPSAAAAQGEERSPSLSLGPLAADTALTAPSAAGPAAAEAERAHEDRSPSLGLAPLATATAPTASSVASPAAAQAAPAREEGGPSADATPPAVDLAMVEAAAAAEEEAPSADATPPAVDLAMVEAAAAAEEEAPSADATPPAVDLAMVEAAAASEDEAGAALAAGAEAASVAAAAPEEPAPAEASSAGSPEDLSSSAGPK</sequence>
<gene>
    <name evidence="3" type="ORF">AMON00008_LOCUS37685</name>
</gene>
<feature type="compositionally biased region" description="Polar residues" evidence="1">
    <location>
        <begin position="123"/>
        <end position="134"/>
    </location>
</feature>